<dbReference type="InterPro" id="IPR036322">
    <property type="entry name" value="WD40_repeat_dom_sf"/>
</dbReference>
<reference evidence="5" key="1">
    <citation type="submission" date="2015-02" db="EMBL/GenBank/DDBJ databases">
        <title>Genome sequencing for Strongylocentrotus purpuratus.</title>
        <authorList>
            <person name="Murali S."/>
            <person name="Liu Y."/>
            <person name="Vee V."/>
            <person name="English A."/>
            <person name="Wang M."/>
            <person name="Skinner E."/>
            <person name="Han Y."/>
            <person name="Muzny D.M."/>
            <person name="Worley K.C."/>
            <person name="Gibbs R.A."/>
        </authorList>
    </citation>
    <scope>NUCLEOTIDE SEQUENCE</scope>
</reference>
<dbReference type="GO" id="GO:0010506">
    <property type="term" value="P:regulation of autophagy"/>
    <property type="evidence" value="ECO:0007669"/>
    <property type="project" value="InterPro"/>
</dbReference>
<dbReference type="RefSeq" id="XP_030832765.1">
    <property type="nucleotide sequence ID" value="XM_030976905.1"/>
</dbReference>
<dbReference type="CTD" id="55255"/>
<dbReference type="FunCoup" id="A0A7M7N8K1">
    <property type="interactions" value="650"/>
</dbReference>
<dbReference type="InterPro" id="IPR001680">
    <property type="entry name" value="WD40_rpt"/>
</dbReference>
<keyword evidence="2" id="KW-0677">Repeat</keyword>
<dbReference type="AlphaFoldDB" id="A0A7M7N8K1"/>
<evidence type="ECO:0000313" key="5">
    <source>
        <dbReference type="Proteomes" id="UP000007110"/>
    </source>
</evidence>
<dbReference type="Proteomes" id="UP000007110">
    <property type="component" value="Unassembled WGS sequence"/>
</dbReference>
<dbReference type="KEGG" id="spu:577493"/>
<dbReference type="Gene3D" id="2.130.10.10">
    <property type="entry name" value="YVTN repeat-like/Quinoprotein amine dehydrogenase"/>
    <property type="match status" value="2"/>
</dbReference>
<dbReference type="SUPFAM" id="SSF50978">
    <property type="entry name" value="WD40 repeat-like"/>
    <property type="match status" value="1"/>
</dbReference>
<feature type="repeat" description="WD" evidence="3">
    <location>
        <begin position="307"/>
        <end position="338"/>
    </location>
</feature>
<dbReference type="OMA" id="VCLWNAQ"/>
<dbReference type="PANTHER" id="PTHR22805">
    <property type="entry name" value="WDR41-RELATED"/>
    <property type="match status" value="1"/>
</dbReference>
<dbReference type="GeneID" id="577493"/>
<dbReference type="EnsemblMetazoa" id="XM_030976905">
    <property type="protein sequence ID" value="XP_030832765"/>
    <property type="gene ID" value="LOC577493"/>
</dbReference>
<dbReference type="OrthoDB" id="273067at2759"/>
<dbReference type="PROSITE" id="PS50082">
    <property type="entry name" value="WD_REPEATS_2"/>
    <property type="match status" value="3"/>
</dbReference>
<organism evidence="4 5">
    <name type="scientific">Strongylocentrotus purpuratus</name>
    <name type="common">Purple sea urchin</name>
    <dbReference type="NCBI Taxonomy" id="7668"/>
    <lineage>
        <taxon>Eukaryota</taxon>
        <taxon>Metazoa</taxon>
        <taxon>Echinodermata</taxon>
        <taxon>Eleutherozoa</taxon>
        <taxon>Echinozoa</taxon>
        <taxon>Echinoidea</taxon>
        <taxon>Euechinoidea</taxon>
        <taxon>Echinacea</taxon>
        <taxon>Camarodonta</taxon>
        <taxon>Echinidea</taxon>
        <taxon>Strongylocentrotidae</taxon>
        <taxon>Strongylocentrotus</taxon>
    </lineage>
</organism>
<dbReference type="InterPro" id="IPR020472">
    <property type="entry name" value="WD40_PAC1"/>
</dbReference>
<dbReference type="InterPro" id="IPR015943">
    <property type="entry name" value="WD40/YVTN_repeat-like_dom_sf"/>
</dbReference>
<keyword evidence="5" id="KW-1185">Reference proteome</keyword>
<reference evidence="4" key="2">
    <citation type="submission" date="2021-01" db="UniProtKB">
        <authorList>
            <consortium name="EnsemblMetazoa"/>
        </authorList>
    </citation>
    <scope>IDENTIFICATION</scope>
</reference>
<dbReference type="PRINTS" id="PR00320">
    <property type="entry name" value="GPROTEINBRPT"/>
</dbReference>
<name>A0A7M7N8K1_STRPU</name>
<dbReference type="SMART" id="SM00320">
    <property type="entry name" value="WD40"/>
    <property type="match status" value="6"/>
</dbReference>
<dbReference type="InParanoid" id="A0A7M7N8K1"/>
<evidence type="ECO:0000256" key="3">
    <source>
        <dbReference type="PROSITE-ProRule" id="PRU00221"/>
    </source>
</evidence>
<protein>
    <submittedName>
        <fullName evidence="4">Uncharacterized protein</fullName>
    </submittedName>
</protein>
<keyword evidence="1 3" id="KW-0853">WD repeat</keyword>
<feature type="repeat" description="WD" evidence="3">
    <location>
        <begin position="217"/>
        <end position="257"/>
    </location>
</feature>
<proteinExistence type="predicted"/>
<dbReference type="Pfam" id="PF25178">
    <property type="entry name" value="Beta-prop_WDR41"/>
    <property type="match status" value="1"/>
</dbReference>
<accession>A0A7M7N8K1</accession>
<feature type="repeat" description="WD" evidence="3">
    <location>
        <begin position="94"/>
        <end position="117"/>
    </location>
</feature>
<evidence type="ECO:0000313" key="4">
    <source>
        <dbReference type="EnsemblMetazoa" id="XP_030832765"/>
    </source>
</evidence>
<dbReference type="PANTHER" id="PTHR22805:SF2">
    <property type="entry name" value="WD REPEAT-CONTAINING PROTEIN 41"/>
    <property type="match status" value="1"/>
</dbReference>
<dbReference type="InterPro" id="IPR040102">
    <property type="entry name" value="WDR41"/>
</dbReference>
<dbReference type="PROSITE" id="PS50294">
    <property type="entry name" value="WD_REPEATS_REGION"/>
    <property type="match status" value="1"/>
</dbReference>
<evidence type="ECO:0000256" key="1">
    <source>
        <dbReference type="ARBA" id="ARBA00022574"/>
    </source>
</evidence>
<sequence>MQNQVEILQDDQPLNPYTEIQILHDHTDLIKFLLPISENKFLSVSDDNTGIIWDVTTGLKLCTLVGHTRPITCASLMRPPVDDESREVEMSHYLLLTGSSDRTIRVWSTENGACLQIITEHNATTKAILSFPNNGLFCTGGQDLFLWNSDGRLLQTIKQEAEDVSDCPLADIKHMLAVCEDRFVVAAGSALEVYAIEAQIGQLGVTSFQMRRVKKLVPQHREAVMCLTRISDSYFASASLDGTVKVWNSHTLSTSRQLNHINEYEKNGFPWCVQHLIPLDTKHLCITIGSGLAVFDIVTGDCLWKKAHAHFSKITFISIINDGRFLATCSEDGTIRLWGVDQRIRGGSEDGDNSAKDLSMHKFTDIVQASHQKHSKESRRLFRREESRPPLLCLQGECVAHSGAVQMILDFRHDGMASCGVDGLVILWKDGELENAKRSDLIREMLQAKNGLL</sequence>
<evidence type="ECO:0000256" key="2">
    <source>
        <dbReference type="ARBA" id="ARBA00022737"/>
    </source>
</evidence>